<comment type="similarity">
    <text evidence="2">Belongs to the CorA metal ion transporter (MIT) (TC 1.A.35) family.</text>
</comment>
<dbReference type="Gene3D" id="1.20.58.340">
    <property type="entry name" value="Magnesium transport protein CorA, transmembrane region"/>
    <property type="match status" value="1"/>
</dbReference>
<keyword evidence="4" id="KW-1003">Cell membrane</keyword>
<evidence type="ECO:0000313" key="14">
    <source>
        <dbReference type="Proteomes" id="UP001220964"/>
    </source>
</evidence>
<dbReference type="FunFam" id="1.20.58.340:FF:000004">
    <property type="entry name" value="Magnesium transport protein CorA"/>
    <property type="match status" value="1"/>
</dbReference>
<comment type="function">
    <text evidence="11">Mediates influx of magnesium ions. Alternates between open and closed states. Activated by low cytoplasmic Mg(2+) levels. Inactive when cytoplasmic Mg(2+) levels are high.</text>
</comment>
<dbReference type="PANTHER" id="PTHR47685">
    <property type="entry name" value="MAGNESIUM TRANSPORT PROTEIN CORA"/>
    <property type="match status" value="1"/>
</dbReference>
<dbReference type="InterPro" id="IPR050829">
    <property type="entry name" value="CorA_MIT"/>
</dbReference>
<dbReference type="Pfam" id="PF01544">
    <property type="entry name" value="CorA"/>
    <property type="match status" value="1"/>
</dbReference>
<dbReference type="GO" id="GO:0015087">
    <property type="term" value="F:cobalt ion transmembrane transporter activity"/>
    <property type="evidence" value="ECO:0007669"/>
    <property type="project" value="TreeGrafter"/>
</dbReference>
<evidence type="ECO:0000256" key="5">
    <source>
        <dbReference type="ARBA" id="ARBA00022692"/>
    </source>
</evidence>
<dbReference type="AlphaFoldDB" id="A0AAE3NUC7"/>
<reference evidence="13" key="1">
    <citation type="submission" date="2023-03" db="EMBL/GenBank/DDBJ databases">
        <title>Multiphase analysis and comparison of six strains from genera Psychromarinibacter, Lutimaribacter, and Maritimibacter, including a novel species: Psychromarinibacter sediminicola sp. nov.</title>
        <authorList>
            <person name="Wang Y.-H."/>
            <person name="Ye M.-Q."/>
            <person name="Du Z.-J."/>
        </authorList>
    </citation>
    <scope>NUCLEOTIDE SEQUENCE</scope>
    <source>
        <strain evidence="13">C21-152</strain>
    </source>
</reference>
<dbReference type="PANTHER" id="PTHR47685:SF1">
    <property type="entry name" value="MAGNESIUM TRANSPORT PROTEIN CORA"/>
    <property type="match status" value="1"/>
</dbReference>
<feature type="transmembrane region" description="Helical" evidence="12">
    <location>
        <begin position="268"/>
        <end position="288"/>
    </location>
</feature>
<dbReference type="InterPro" id="IPR045863">
    <property type="entry name" value="CorA_TM1_TM2"/>
</dbReference>
<keyword evidence="7 12" id="KW-1133">Transmembrane helix</keyword>
<dbReference type="Proteomes" id="UP001220964">
    <property type="component" value="Unassembled WGS sequence"/>
</dbReference>
<evidence type="ECO:0000256" key="6">
    <source>
        <dbReference type="ARBA" id="ARBA00022842"/>
    </source>
</evidence>
<organism evidence="13 14">
    <name type="scientific">Psychromarinibacter sediminicola</name>
    <dbReference type="NCBI Taxonomy" id="3033385"/>
    <lineage>
        <taxon>Bacteria</taxon>
        <taxon>Pseudomonadati</taxon>
        <taxon>Pseudomonadota</taxon>
        <taxon>Alphaproteobacteria</taxon>
        <taxon>Rhodobacterales</taxon>
        <taxon>Paracoccaceae</taxon>
        <taxon>Psychromarinibacter</taxon>
    </lineage>
</organism>
<evidence type="ECO:0000256" key="2">
    <source>
        <dbReference type="ARBA" id="ARBA00009765"/>
    </source>
</evidence>
<protein>
    <submittedName>
        <fullName evidence="13">Magnesium transporter CorA family protein</fullName>
    </submittedName>
</protein>
<keyword evidence="8" id="KW-0406">Ion transport</keyword>
<evidence type="ECO:0000256" key="7">
    <source>
        <dbReference type="ARBA" id="ARBA00022989"/>
    </source>
</evidence>
<dbReference type="CDD" id="cd12837">
    <property type="entry name" value="EcCorA-like_u1"/>
    <property type="match status" value="1"/>
</dbReference>
<gene>
    <name evidence="13" type="ORF">P1J78_10320</name>
</gene>
<dbReference type="SUPFAM" id="SSF144083">
    <property type="entry name" value="Magnesium transport protein CorA, transmembrane region"/>
    <property type="match status" value="1"/>
</dbReference>
<dbReference type="GO" id="GO:0015099">
    <property type="term" value="F:nickel cation transmembrane transporter activity"/>
    <property type="evidence" value="ECO:0007669"/>
    <property type="project" value="TreeGrafter"/>
</dbReference>
<dbReference type="InterPro" id="IPR002523">
    <property type="entry name" value="MgTranspt_CorA/ZnTranspt_ZntB"/>
</dbReference>
<dbReference type="GO" id="GO:0015095">
    <property type="term" value="F:magnesium ion transmembrane transporter activity"/>
    <property type="evidence" value="ECO:0007669"/>
    <property type="project" value="TreeGrafter"/>
</dbReference>
<sequence>MLMAYRTDGRGLQALTIPGSRLEDRDAPVPALPDDAIWIDLYRPLDRQVEAVRALGIEVPTLEEMEEIEISSRLYRVDTADYMTVILPGQSDGQERVSGPVTFILTAERLVTVRHHAPRSFQTFANRPERAVADCTSPERVFVSLLDEIIARLADLLEGAGEVLDANARDVFGEAEIEPEDLQAALKKVGRQGELIGQVRLALLSLERALIFFGNTKRESTVRDLTKGLIRDVKALAVHSDYLSSRIGLTVDATLGMINLEQNATARILSVVAVLFLPPTLVASIFGMNFTHMDILDWPLGFPGSLFVMLVSAVGTYVVFKWKNWL</sequence>
<dbReference type="InterPro" id="IPR045861">
    <property type="entry name" value="CorA_cytoplasmic_dom"/>
</dbReference>
<keyword evidence="5 12" id="KW-0812">Transmembrane</keyword>
<keyword evidence="14" id="KW-1185">Reference proteome</keyword>
<accession>A0AAE3NUC7</accession>
<dbReference type="SUPFAM" id="SSF143865">
    <property type="entry name" value="CorA soluble domain-like"/>
    <property type="match status" value="1"/>
</dbReference>
<dbReference type="Gene3D" id="3.30.460.20">
    <property type="entry name" value="CorA soluble domain-like"/>
    <property type="match status" value="1"/>
</dbReference>
<evidence type="ECO:0000256" key="3">
    <source>
        <dbReference type="ARBA" id="ARBA00022448"/>
    </source>
</evidence>
<feature type="transmembrane region" description="Helical" evidence="12">
    <location>
        <begin position="300"/>
        <end position="320"/>
    </location>
</feature>
<evidence type="ECO:0000256" key="1">
    <source>
        <dbReference type="ARBA" id="ARBA00004651"/>
    </source>
</evidence>
<evidence type="ECO:0000256" key="11">
    <source>
        <dbReference type="ARBA" id="ARBA00045497"/>
    </source>
</evidence>
<comment type="catalytic activity">
    <reaction evidence="10">
        <text>Mg(2+)(in) = Mg(2+)(out)</text>
        <dbReference type="Rhea" id="RHEA:29827"/>
        <dbReference type="ChEBI" id="CHEBI:18420"/>
    </reaction>
</comment>
<dbReference type="GO" id="GO:0005886">
    <property type="term" value="C:plasma membrane"/>
    <property type="evidence" value="ECO:0007669"/>
    <property type="project" value="UniProtKB-SubCell"/>
</dbReference>
<evidence type="ECO:0000256" key="12">
    <source>
        <dbReference type="SAM" id="Phobius"/>
    </source>
</evidence>
<comment type="caution">
    <text evidence="13">The sequence shown here is derived from an EMBL/GenBank/DDBJ whole genome shotgun (WGS) entry which is preliminary data.</text>
</comment>
<dbReference type="EMBL" id="JARGYC010000022">
    <property type="protein sequence ID" value="MDF0601125.1"/>
    <property type="molecule type" value="Genomic_DNA"/>
</dbReference>
<evidence type="ECO:0000256" key="10">
    <source>
        <dbReference type="ARBA" id="ARBA00034269"/>
    </source>
</evidence>
<evidence type="ECO:0000256" key="4">
    <source>
        <dbReference type="ARBA" id="ARBA00022475"/>
    </source>
</evidence>
<name>A0AAE3NUC7_9RHOB</name>
<comment type="subcellular location">
    <subcellularLocation>
        <location evidence="1">Cell membrane</location>
        <topology evidence="1">Multi-pass membrane protein</topology>
    </subcellularLocation>
</comment>
<keyword evidence="3" id="KW-0813">Transport</keyword>
<evidence type="ECO:0000256" key="9">
    <source>
        <dbReference type="ARBA" id="ARBA00023136"/>
    </source>
</evidence>
<keyword evidence="9 12" id="KW-0472">Membrane</keyword>
<evidence type="ECO:0000256" key="8">
    <source>
        <dbReference type="ARBA" id="ARBA00023065"/>
    </source>
</evidence>
<proteinExistence type="inferred from homology"/>
<evidence type="ECO:0000313" key="13">
    <source>
        <dbReference type="EMBL" id="MDF0601125.1"/>
    </source>
</evidence>
<keyword evidence="6" id="KW-0460">Magnesium</keyword>